<evidence type="ECO:0000313" key="4">
    <source>
        <dbReference type="Proteomes" id="UP001151582"/>
    </source>
</evidence>
<keyword evidence="2" id="KW-0732">Signal</keyword>
<dbReference type="EMBL" id="JANBQB010001375">
    <property type="protein sequence ID" value="KAJ1971443.1"/>
    <property type="molecule type" value="Genomic_DNA"/>
</dbReference>
<feature type="region of interest" description="Disordered" evidence="1">
    <location>
        <begin position="31"/>
        <end position="55"/>
    </location>
</feature>
<feature type="compositionally biased region" description="Polar residues" evidence="1">
    <location>
        <begin position="33"/>
        <end position="45"/>
    </location>
</feature>
<gene>
    <name evidence="3" type="ORF">H4R34_005742</name>
</gene>
<feature type="compositionally biased region" description="Polar residues" evidence="1">
    <location>
        <begin position="83"/>
        <end position="109"/>
    </location>
</feature>
<name>A0A9W8B1P1_9FUNG</name>
<feature type="chain" id="PRO_5040938895" evidence="2">
    <location>
        <begin position="23"/>
        <end position="230"/>
    </location>
</feature>
<reference evidence="3" key="1">
    <citation type="submission" date="2022-07" db="EMBL/GenBank/DDBJ databases">
        <title>Phylogenomic reconstructions and comparative analyses of Kickxellomycotina fungi.</title>
        <authorList>
            <person name="Reynolds N.K."/>
            <person name="Stajich J.E."/>
            <person name="Barry K."/>
            <person name="Grigoriev I.V."/>
            <person name="Crous P."/>
            <person name="Smith M.E."/>
        </authorList>
    </citation>
    <scope>NUCLEOTIDE SEQUENCE</scope>
    <source>
        <strain evidence="3">RSA 567</strain>
    </source>
</reference>
<dbReference type="Proteomes" id="UP001151582">
    <property type="component" value="Unassembled WGS sequence"/>
</dbReference>
<feature type="region of interest" description="Disordered" evidence="1">
    <location>
        <begin position="79"/>
        <end position="117"/>
    </location>
</feature>
<evidence type="ECO:0000256" key="1">
    <source>
        <dbReference type="SAM" id="MobiDB-lite"/>
    </source>
</evidence>
<comment type="caution">
    <text evidence="3">The sequence shown here is derived from an EMBL/GenBank/DDBJ whole genome shotgun (WGS) entry which is preliminary data.</text>
</comment>
<organism evidence="3 4">
    <name type="scientific">Dimargaris verticillata</name>
    <dbReference type="NCBI Taxonomy" id="2761393"/>
    <lineage>
        <taxon>Eukaryota</taxon>
        <taxon>Fungi</taxon>
        <taxon>Fungi incertae sedis</taxon>
        <taxon>Zoopagomycota</taxon>
        <taxon>Kickxellomycotina</taxon>
        <taxon>Dimargaritomycetes</taxon>
        <taxon>Dimargaritales</taxon>
        <taxon>Dimargaritaceae</taxon>
        <taxon>Dimargaris</taxon>
    </lineage>
</organism>
<evidence type="ECO:0000256" key="2">
    <source>
        <dbReference type="SAM" id="SignalP"/>
    </source>
</evidence>
<proteinExistence type="predicted"/>
<feature type="signal peptide" evidence="2">
    <location>
        <begin position="1"/>
        <end position="22"/>
    </location>
</feature>
<dbReference type="AlphaFoldDB" id="A0A9W8B1P1"/>
<feature type="non-terminal residue" evidence="3">
    <location>
        <position position="230"/>
    </location>
</feature>
<keyword evidence="4" id="KW-1185">Reference proteome</keyword>
<protein>
    <submittedName>
        <fullName evidence="3">Uncharacterized protein</fullName>
    </submittedName>
</protein>
<evidence type="ECO:0000313" key="3">
    <source>
        <dbReference type="EMBL" id="KAJ1971443.1"/>
    </source>
</evidence>
<accession>A0A9W8B1P1</accession>
<sequence length="230" mass="25192">MFLSVPTVALTVGLLVVHDCSGMEFNRYDPNLRPNSAQQQNQYHPQGSLPPESFGASAFRSTLRQQPAVSHMNFGHPTAYHPLTQSAASNGQQPLNSAGLTYPSQQMPQQGYAPPSESNGYPYSHFGNWDPNFAATLYNAQQAYPNVGANIYHFAPNYHQQTPDRFAQPSAAAWSQSSHPLMRDSPAHLYPLTPDFAPTYHTPGSMPIASTVHLSEVAQTPEHPQHVPAT</sequence>